<dbReference type="EMBL" id="AP021875">
    <property type="protein sequence ID" value="BBO75783.1"/>
    <property type="molecule type" value="Genomic_DNA"/>
</dbReference>
<organism evidence="1 2">
    <name type="scientific">Desulfosarcina widdelii</name>
    <dbReference type="NCBI Taxonomy" id="947919"/>
    <lineage>
        <taxon>Bacteria</taxon>
        <taxon>Pseudomonadati</taxon>
        <taxon>Thermodesulfobacteriota</taxon>
        <taxon>Desulfobacteria</taxon>
        <taxon>Desulfobacterales</taxon>
        <taxon>Desulfosarcinaceae</taxon>
        <taxon>Desulfosarcina</taxon>
    </lineage>
</organism>
<evidence type="ECO:0000313" key="2">
    <source>
        <dbReference type="Proteomes" id="UP000427769"/>
    </source>
</evidence>
<dbReference type="KEGG" id="dwd:DSCW_32000"/>
<gene>
    <name evidence="1" type="ORF">DSCW_32000</name>
</gene>
<dbReference type="AlphaFoldDB" id="A0A5K7Z7E6"/>
<sequence>MLVEHPVMKARQKMLSHWLQAIDEGRRDDEEKLLAAKRRLDDEIRRRLVSKVPRINGGIR</sequence>
<proteinExistence type="predicted"/>
<name>A0A5K7Z7E6_9BACT</name>
<reference evidence="1 2" key="1">
    <citation type="submission" date="2019-11" db="EMBL/GenBank/DDBJ databases">
        <title>Comparative genomics of hydrocarbon-degrading Desulfosarcina strains.</title>
        <authorList>
            <person name="Watanabe M."/>
            <person name="Kojima H."/>
            <person name="Fukui M."/>
        </authorList>
    </citation>
    <scope>NUCLEOTIDE SEQUENCE [LARGE SCALE GENOMIC DNA]</scope>
    <source>
        <strain evidence="1 2">PP31</strain>
    </source>
</reference>
<protein>
    <submittedName>
        <fullName evidence="1">Uncharacterized protein</fullName>
    </submittedName>
</protein>
<dbReference type="Proteomes" id="UP000427769">
    <property type="component" value="Chromosome"/>
</dbReference>
<accession>A0A5K7Z7E6</accession>
<dbReference type="RefSeq" id="WP_155304673.1">
    <property type="nucleotide sequence ID" value="NZ_AP021875.1"/>
</dbReference>
<keyword evidence="2" id="KW-1185">Reference proteome</keyword>
<evidence type="ECO:0000313" key="1">
    <source>
        <dbReference type="EMBL" id="BBO75783.1"/>
    </source>
</evidence>